<evidence type="ECO:0000313" key="2">
    <source>
        <dbReference type="Proteomes" id="UP001416858"/>
    </source>
</evidence>
<name>A0ABP9VTP5_9BACT</name>
<dbReference type="Gene3D" id="3.30.70.1290">
    <property type="entry name" value="Transposase IS200-like"/>
    <property type="match status" value="1"/>
</dbReference>
<dbReference type="RefSeq" id="WP_345685309.1">
    <property type="nucleotide sequence ID" value="NZ_BAABRO010000010.1"/>
</dbReference>
<dbReference type="Proteomes" id="UP001416858">
    <property type="component" value="Unassembled WGS sequence"/>
</dbReference>
<evidence type="ECO:0008006" key="3">
    <source>
        <dbReference type="Google" id="ProtNLM"/>
    </source>
</evidence>
<protein>
    <recommendedName>
        <fullName evidence="3">Transposase IS200-like domain-containing protein</fullName>
    </recommendedName>
</protein>
<dbReference type="EMBL" id="BAABRO010000010">
    <property type="protein sequence ID" value="GAA5508528.1"/>
    <property type="molecule type" value="Genomic_DNA"/>
</dbReference>
<reference evidence="1 2" key="1">
    <citation type="submission" date="2024-02" db="EMBL/GenBank/DDBJ databases">
        <title>Rhodopirellula caenicola NBRC 110016.</title>
        <authorList>
            <person name="Ichikawa N."/>
            <person name="Katano-Makiyama Y."/>
            <person name="Hidaka K."/>
        </authorList>
    </citation>
    <scope>NUCLEOTIDE SEQUENCE [LARGE SCALE GENOMIC DNA]</scope>
    <source>
        <strain evidence="1 2">NBRC 110016</strain>
    </source>
</reference>
<comment type="caution">
    <text evidence="1">The sequence shown here is derived from an EMBL/GenBank/DDBJ whole genome shotgun (WGS) entry which is preliminary data.</text>
</comment>
<keyword evidence="2" id="KW-1185">Reference proteome</keyword>
<dbReference type="InterPro" id="IPR036515">
    <property type="entry name" value="Transposase_17_sf"/>
</dbReference>
<proteinExistence type="predicted"/>
<accession>A0ABP9VTP5</accession>
<gene>
    <name evidence="1" type="ORF">Rcae01_03995</name>
</gene>
<evidence type="ECO:0000313" key="1">
    <source>
        <dbReference type="EMBL" id="GAA5508528.1"/>
    </source>
</evidence>
<sequence length="196" mass="23268">MTVLHPDRLKRLTPEYYQGDAWVHWILTIEKRRIGWLDARFLYRFRELLTHGAFRYQFACPIYCLMPDHMHLLWAGLTAKSDQLLGMKSFRKNLNDTLQRIGFQLQRQPYDHVLQDDEREQKAIEEVAEYIARNPERKGLVADDKFAKYPYTGCLLPGAPLLKPFQAKGWDPIWTTMSFLRRTECFRKADPKYPTS</sequence>
<organism evidence="1 2">
    <name type="scientific">Novipirellula caenicola</name>
    <dbReference type="NCBI Taxonomy" id="1536901"/>
    <lineage>
        <taxon>Bacteria</taxon>
        <taxon>Pseudomonadati</taxon>
        <taxon>Planctomycetota</taxon>
        <taxon>Planctomycetia</taxon>
        <taxon>Pirellulales</taxon>
        <taxon>Pirellulaceae</taxon>
        <taxon>Novipirellula</taxon>
    </lineage>
</organism>
<dbReference type="SUPFAM" id="SSF143422">
    <property type="entry name" value="Transposase IS200-like"/>
    <property type="match status" value="1"/>
</dbReference>